<accession>A0AAE0ZHP8</accession>
<name>A0AAE0ZHP8_9GAST</name>
<protein>
    <submittedName>
        <fullName evidence="1">Uncharacterized protein</fullName>
    </submittedName>
</protein>
<dbReference type="Proteomes" id="UP001283361">
    <property type="component" value="Unassembled WGS sequence"/>
</dbReference>
<evidence type="ECO:0000313" key="2">
    <source>
        <dbReference type="Proteomes" id="UP001283361"/>
    </source>
</evidence>
<dbReference type="AlphaFoldDB" id="A0AAE0ZHP8"/>
<reference evidence="1" key="1">
    <citation type="journal article" date="2023" name="G3 (Bethesda)">
        <title>A reference genome for the long-term kleptoplast-retaining sea slug Elysia crispata morphotype clarki.</title>
        <authorList>
            <person name="Eastman K.E."/>
            <person name="Pendleton A.L."/>
            <person name="Shaikh M.A."/>
            <person name="Suttiyut T."/>
            <person name="Ogas R."/>
            <person name="Tomko P."/>
            <person name="Gavelis G."/>
            <person name="Widhalm J.R."/>
            <person name="Wisecaver J.H."/>
        </authorList>
    </citation>
    <scope>NUCLEOTIDE SEQUENCE</scope>
    <source>
        <strain evidence="1">ECLA1</strain>
    </source>
</reference>
<comment type="caution">
    <text evidence="1">The sequence shown here is derived from an EMBL/GenBank/DDBJ whole genome shotgun (WGS) entry which is preliminary data.</text>
</comment>
<evidence type="ECO:0000313" key="1">
    <source>
        <dbReference type="EMBL" id="KAK3769518.1"/>
    </source>
</evidence>
<gene>
    <name evidence="1" type="ORF">RRG08_029734</name>
</gene>
<sequence length="93" mass="10315">MDTADMGQPRSPSGYYRMTGAHEALSLTQPLLGMGVSTVLDLLRELPALNYHVHTDNRFTSFGKTLCCMHGAVQLARRTLQTSAANVHSFHRR</sequence>
<keyword evidence="2" id="KW-1185">Reference proteome</keyword>
<organism evidence="1 2">
    <name type="scientific">Elysia crispata</name>
    <name type="common">lettuce slug</name>
    <dbReference type="NCBI Taxonomy" id="231223"/>
    <lineage>
        <taxon>Eukaryota</taxon>
        <taxon>Metazoa</taxon>
        <taxon>Spiralia</taxon>
        <taxon>Lophotrochozoa</taxon>
        <taxon>Mollusca</taxon>
        <taxon>Gastropoda</taxon>
        <taxon>Heterobranchia</taxon>
        <taxon>Euthyneura</taxon>
        <taxon>Panpulmonata</taxon>
        <taxon>Sacoglossa</taxon>
        <taxon>Placobranchoidea</taxon>
        <taxon>Plakobranchidae</taxon>
        <taxon>Elysia</taxon>
    </lineage>
</organism>
<dbReference type="EMBL" id="JAWDGP010003907">
    <property type="protein sequence ID" value="KAK3769518.1"/>
    <property type="molecule type" value="Genomic_DNA"/>
</dbReference>
<proteinExistence type="predicted"/>